<dbReference type="AlphaFoldDB" id="A0AAJ1V7L1"/>
<reference evidence="1" key="1">
    <citation type="submission" date="2020-06" db="EMBL/GenBank/DDBJ databases">
        <authorList>
            <person name="Dong N."/>
        </authorList>
    </citation>
    <scope>NUCLEOTIDE SEQUENCE</scope>
    <source>
        <strain evidence="1">R655-4</strain>
    </source>
</reference>
<dbReference type="EMBL" id="JACAGJ010000002">
    <property type="protein sequence ID" value="MDM1072047.1"/>
    <property type="molecule type" value="Genomic_DNA"/>
</dbReference>
<protein>
    <submittedName>
        <fullName evidence="1">Uncharacterized protein</fullName>
    </submittedName>
</protein>
<reference evidence="1" key="2">
    <citation type="journal article" date="2022" name="Sci. Total Environ.">
        <title>Prevalence, transmission, and molecular epidemiology of tet(X)-positive bacteria among humans, animals, and environmental niches in China: An epidemiological, and genomic-based study.</title>
        <authorList>
            <person name="Dong N."/>
            <person name="Zeng Y."/>
            <person name="Cai C."/>
            <person name="Sun C."/>
            <person name="Lu J."/>
            <person name="Liu C."/>
            <person name="Zhou H."/>
            <person name="Sun Q."/>
            <person name="Shu L."/>
            <person name="Wang H."/>
            <person name="Wang Y."/>
            <person name="Wang S."/>
            <person name="Wu C."/>
            <person name="Chan E.W."/>
            <person name="Chen G."/>
            <person name="Shen Z."/>
            <person name="Chen S."/>
            <person name="Zhang R."/>
        </authorList>
    </citation>
    <scope>NUCLEOTIDE SEQUENCE</scope>
    <source>
        <strain evidence="1">R655-4</strain>
    </source>
</reference>
<organism evidence="1 2">
    <name type="scientific">Empedobacter brevis</name>
    <dbReference type="NCBI Taxonomy" id="247"/>
    <lineage>
        <taxon>Bacteria</taxon>
        <taxon>Pseudomonadati</taxon>
        <taxon>Bacteroidota</taxon>
        <taxon>Flavobacteriia</taxon>
        <taxon>Flavobacteriales</taxon>
        <taxon>Weeksellaceae</taxon>
        <taxon>Empedobacter</taxon>
    </lineage>
</organism>
<accession>A0AAJ1V7L1</accession>
<sequence length="581" mass="69118">MIGYLIKFTDIFPDEEMPKNPLDLIKHIPKEELLVTLSSINSLLNPIVSSYFDDSMENQHKCLKKVFYNTNIKALSTELYRKYIDIIIFFNKNASIFSRMTCLFAIQDIVDSDGFIKTTPYYTSEIRFNILKYILCVNNILLDSDKVYNEAGYEEFRGKFFEFFMFKELPKNQYYNSFNSINYFYKSIYLLKCIENEEKFGLEFQKYILEKYGIESLNDFVKNIIYAYFKSYDKKLNINYLNIEKNRTELIKFFDSFSERANNQSDSQSDLSYLDFLSVKKGPLYKSIIKDESDIISYLILDTDFFIGKMYDLLINDFWFDYLKPKRICNRTDWGSFIGNNFFEPFLTDLFEKSFKNNKRIIFRHTDDLKFTLDGKNQVEYADFYIRQKNKVILVEAKSNYLPLINGYKTVLTKDDYLKIDLDKFYKDYGVTQLACKTIKDFHSYKHKIKDYEFKVDEKVELFPTLVVNDHIFSSGYSSMAFKKKFEELLLNEGIEIENQNHKIYPLTIINVNELLTISKSLEYGLENIFNIFRHYHSSTSIDMIIKTKNTNLGLLTIKETINKLIKKNLIVNKNFDWLFN</sequence>
<comment type="caution">
    <text evidence="1">The sequence shown here is derived from an EMBL/GenBank/DDBJ whole genome shotgun (WGS) entry which is preliminary data.</text>
</comment>
<evidence type="ECO:0000313" key="2">
    <source>
        <dbReference type="Proteomes" id="UP001170959"/>
    </source>
</evidence>
<evidence type="ECO:0000313" key="1">
    <source>
        <dbReference type="EMBL" id="MDM1072047.1"/>
    </source>
</evidence>
<dbReference type="Proteomes" id="UP001170959">
    <property type="component" value="Unassembled WGS sequence"/>
</dbReference>
<dbReference type="RefSeq" id="WP_286492198.1">
    <property type="nucleotide sequence ID" value="NZ_JACAGJ010000002.1"/>
</dbReference>
<gene>
    <name evidence="1" type="ORF">HX001_06005</name>
</gene>
<proteinExistence type="predicted"/>
<name>A0AAJ1V7L1_9FLAO</name>